<keyword evidence="10" id="KW-0255">Endonuclease</keyword>
<evidence type="ECO:0000256" key="6">
    <source>
        <dbReference type="ARBA" id="ARBA00023125"/>
    </source>
</evidence>
<dbReference type="SUPFAM" id="SSF53335">
    <property type="entry name" value="S-adenosyl-L-methionine-dependent methyltransferases"/>
    <property type="match status" value="1"/>
</dbReference>
<proteinExistence type="inferred from homology"/>
<gene>
    <name evidence="10" type="ORF">A3A21_03440</name>
</gene>
<dbReference type="GO" id="GO:0008170">
    <property type="term" value="F:N-methyltransferase activity"/>
    <property type="evidence" value="ECO:0007669"/>
    <property type="project" value="InterPro"/>
</dbReference>
<evidence type="ECO:0000313" key="10">
    <source>
        <dbReference type="EMBL" id="OGG42054.1"/>
    </source>
</evidence>
<comment type="caution">
    <text evidence="10">The sequence shown here is derived from an EMBL/GenBank/DDBJ whole genome shotgun (WGS) entry which is preliminary data.</text>
</comment>
<comment type="similarity">
    <text evidence="1">Belongs to the N(4)/N(6)-methyltransferase family. N(4) subfamily.</text>
</comment>
<dbReference type="STRING" id="1798471.A3A21_03440"/>
<dbReference type="InterPro" id="IPR017985">
    <property type="entry name" value="MeTrfase_CN4_CS"/>
</dbReference>
<keyword evidence="10" id="KW-0378">Hydrolase</keyword>
<keyword evidence="5" id="KW-0680">Restriction system</keyword>
<dbReference type="PANTHER" id="PTHR12697">
    <property type="entry name" value="PBS LYASE HEAT-LIKE PROTEIN"/>
    <property type="match status" value="1"/>
</dbReference>
<dbReference type="InterPro" id="IPR011989">
    <property type="entry name" value="ARM-like"/>
</dbReference>
<dbReference type="PRINTS" id="PR00508">
    <property type="entry name" value="S21N4MTFRASE"/>
</dbReference>
<organism evidence="10 11">
    <name type="scientific">Candidatus Jorgensenbacteria bacterium RIFCSPLOWO2_01_FULL_45_25b</name>
    <dbReference type="NCBI Taxonomy" id="1798471"/>
    <lineage>
        <taxon>Bacteria</taxon>
        <taxon>Candidatus Joergenseniibacteriota</taxon>
    </lineage>
</organism>
<dbReference type="AlphaFoldDB" id="A0A1F6BYM9"/>
<dbReference type="GO" id="GO:0009307">
    <property type="term" value="P:DNA restriction-modification system"/>
    <property type="evidence" value="ECO:0007669"/>
    <property type="project" value="UniProtKB-KW"/>
</dbReference>
<dbReference type="InterPro" id="IPR001091">
    <property type="entry name" value="RM_Methyltransferase"/>
</dbReference>
<comment type="catalytic activity">
    <reaction evidence="7">
        <text>a 2'-deoxycytidine in DNA + S-adenosyl-L-methionine = an N(4)-methyl-2'-deoxycytidine in DNA + S-adenosyl-L-homocysteine + H(+)</text>
        <dbReference type="Rhea" id="RHEA:16857"/>
        <dbReference type="Rhea" id="RHEA-COMP:11369"/>
        <dbReference type="Rhea" id="RHEA-COMP:13674"/>
        <dbReference type="ChEBI" id="CHEBI:15378"/>
        <dbReference type="ChEBI" id="CHEBI:57856"/>
        <dbReference type="ChEBI" id="CHEBI:59789"/>
        <dbReference type="ChEBI" id="CHEBI:85452"/>
        <dbReference type="ChEBI" id="CHEBI:137933"/>
        <dbReference type="EC" id="2.1.1.113"/>
    </reaction>
</comment>
<evidence type="ECO:0000256" key="5">
    <source>
        <dbReference type="ARBA" id="ARBA00022747"/>
    </source>
</evidence>
<evidence type="ECO:0000256" key="7">
    <source>
        <dbReference type="ARBA" id="ARBA00049120"/>
    </source>
</evidence>
<feature type="domain" description="DNA methylase N-4/N-6" evidence="9">
    <location>
        <begin position="211"/>
        <end position="438"/>
    </location>
</feature>
<keyword evidence="6" id="KW-0238">DNA-binding</keyword>
<dbReference type="Gene3D" id="3.40.50.150">
    <property type="entry name" value="Vaccinia Virus protein VP39"/>
    <property type="match status" value="1"/>
</dbReference>
<evidence type="ECO:0000256" key="1">
    <source>
        <dbReference type="ARBA" id="ARBA00010203"/>
    </source>
</evidence>
<evidence type="ECO:0000256" key="3">
    <source>
        <dbReference type="ARBA" id="ARBA00022679"/>
    </source>
</evidence>
<dbReference type="InterPro" id="IPR002941">
    <property type="entry name" value="DNA_methylase_N4/N6"/>
</dbReference>
<dbReference type="Gene3D" id="1.25.10.10">
    <property type="entry name" value="Leucine-rich Repeat Variant"/>
    <property type="match status" value="1"/>
</dbReference>
<evidence type="ECO:0000256" key="8">
    <source>
        <dbReference type="RuleBase" id="RU362026"/>
    </source>
</evidence>
<dbReference type="Pfam" id="PF13646">
    <property type="entry name" value="HEAT_2"/>
    <property type="match status" value="1"/>
</dbReference>
<dbReference type="InterPro" id="IPR016024">
    <property type="entry name" value="ARM-type_fold"/>
</dbReference>
<keyword evidence="10" id="KW-0540">Nuclease</keyword>
<dbReference type="Proteomes" id="UP000176996">
    <property type="component" value="Unassembled WGS sequence"/>
</dbReference>
<dbReference type="PROSITE" id="PS00093">
    <property type="entry name" value="N4_MTASE"/>
    <property type="match status" value="1"/>
</dbReference>
<reference evidence="10 11" key="1">
    <citation type="journal article" date="2016" name="Nat. Commun.">
        <title>Thousands of microbial genomes shed light on interconnected biogeochemical processes in an aquifer system.</title>
        <authorList>
            <person name="Anantharaman K."/>
            <person name="Brown C.T."/>
            <person name="Hug L.A."/>
            <person name="Sharon I."/>
            <person name="Castelle C.J."/>
            <person name="Probst A.J."/>
            <person name="Thomas B.C."/>
            <person name="Singh A."/>
            <person name="Wilkins M.J."/>
            <person name="Karaoz U."/>
            <person name="Brodie E.L."/>
            <person name="Williams K.H."/>
            <person name="Hubbard S.S."/>
            <person name="Banfield J.F."/>
        </authorList>
    </citation>
    <scope>NUCLEOTIDE SEQUENCE [LARGE SCALE GENOMIC DNA]</scope>
</reference>
<dbReference type="GO" id="GO:0003677">
    <property type="term" value="F:DNA binding"/>
    <property type="evidence" value="ECO:0007669"/>
    <property type="project" value="UniProtKB-KW"/>
</dbReference>
<sequence>MNRVILDQRVNAEMIDGLKNNTRALLSFLQNQNEGTIVYVLEKLGRLKNGSSKEPLLSLLNSQNENIRTLSIKNLAKIGDISLLPIFVKYARSDESTEVRRESVSAVGRLRNEKAIPVLIGFLKDNDPKVVMQAIRGLLIFSQREEVEEKLKKMINHPNELIKEVISKEINGVNYGSNNKEKHDEFPTFLKNTIVQGDVMETLNYVPDESVHLTFTSPPYYNARDYSIYQSYNEYLNFLEKVFKEIHRVTKEGRFFVLNTSPIIIPRISRAHSSKRYPIPYDVHPILIKMGWEFIDDIVWVKPEASVKNRNAGFLQHRKPLGYKPNAVSEMIMVYRKKTDKLIDWNIGQYNWDKVKKSKVADKYETTNIWHIGPAFDRVHSAVFPIELCNKVITYYSFVEDLIFDPFAGSGTLGLAAVNLNRHFFLTEKESKYINRMKEDLIKGRRLFDSKNGQPNFVDIKNFISLTKETV</sequence>
<evidence type="ECO:0000259" key="9">
    <source>
        <dbReference type="Pfam" id="PF01555"/>
    </source>
</evidence>
<dbReference type="GO" id="GO:0032259">
    <property type="term" value="P:methylation"/>
    <property type="evidence" value="ECO:0007669"/>
    <property type="project" value="UniProtKB-KW"/>
</dbReference>
<dbReference type="Pfam" id="PF01555">
    <property type="entry name" value="N6_N4_Mtase"/>
    <property type="match status" value="1"/>
</dbReference>
<dbReference type="GO" id="GO:0015667">
    <property type="term" value="F:site-specific DNA-methyltransferase (cytosine-N4-specific) activity"/>
    <property type="evidence" value="ECO:0007669"/>
    <property type="project" value="UniProtKB-EC"/>
</dbReference>
<dbReference type="GO" id="GO:0004519">
    <property type="term" value="F:endonuclease activity"/>
    <property type="evidence" value="ECO:0007669"/>
    <property type="project" value="UniProtKB-KW"/>
</dbReference>
<evidence type="ECO:0000256" key="2">
    <source>
        <dbReference type="ARBA" id="ARBA00022603"/>
    </source>
</evidence>
<protein>
    <recommendedName>
        <fullName evidence="8">Methyltransferase</fullName>
        <ecNumber evidence="8">2.1.1.-</ecNumber>
    </recommendedName>
</protein>
<evidence type="ECO:0000256" key="4">
    <source>
        <dbReference type="ARBA" id="ARBA00022691"/>
    </source>
</evidence>
<keyword evidence="3" id="KW-0808">Transferase</keyword>
<name>A0A1F6BYM9_9BACT</name>
<dbReference type="EMBL" id="MFKK01000008">
    <property type="protein sequence ID" value="OGG42054.1"/>
    <property type="molecule type" value="Genomic_DNA"/>
</dbReference>
<keyword evidence="4" id="KW-0949">S-adenosyl-L-methionine</keyword>
<dbReference type="SUPFAM" id="SSF48371">
    <property type="entry name" value="ARM repeat"/>
    <property type="match status" value="1"/>
</dbReference>
<evidence type="ECO:0000313" key="11">
    <source>
        <dbReference type="Proteomes" id="UP000176996"/>
    </source>
</evidence>
<dbReference type="InterPro" id="IPR029063">
    <property type="entry name" value="SAM-dependent_MTases_sf"/>
</dbReference>
<accession>A0A1F6BYM9</accession>
<dbReference type="PANTHER" id="PTHR12697:SF5">
    <property type="entry name" value="DEOXYHYPUSINE HYDROXYLASE"/>
    <property type="match status" value="1"/>
</dbReference>
<dbReference type="GO" id="GO:0016491">
    <property type="term" value="F:oxidoreductase activity"/>
    <property type="evidence" value="ECO:0007669"/>
    <property type="project" value="TreeGrafter"/>
</dbReference>
<keyword evidence="2" id="KW-0489">Methyltransferase</keyword>
<dbReference type="EC" id="2.1.1.-" evidence="8"/>